<name>A0A165C3B9_9BASI</name>
<reference evidence="7 8" key="1">
    <citation type="journal article" date="2016" name="Mol. Biol. Evol.">
        <title>Comparative Genomics of Early-Diverging Mushroom-Forming Fungi Provides Insights into the Origins of Lignocellulose Decay Capabilities.</title>
        <authorList>
            <person name="Nagy L.G."/>
            <person name="Riley R."/>
            <person name="Tritt A."/>
            <person name="Adam C."/>
            <person name="Daum C."/>
            <person name="Floudas D."/>
            <person name="Sun H."/>
            <person name="Yadav J.S."/>
            <person name="Pangilinan J."/>
            <person name="Larsson K.H."/>
            <person name="Matsuura K."/>
            <person name="Barry K."/>
            <person name="Labutti K."/>
            <person name="Kuo R."/>
            <person name="Ohm R.A."/>
            <person name="Bhattacharya S.S."/>
            <person name="Shirouzu T."/>
            <person name="Yoshinaga Y."/>
            <person name="Martin F.M."/>
            <person name="Grigoriev I.V."/>
            <person name="Hibbett D.S."/>
        </authorList>
    </citation>
    <scope>NUCLEOTIDE SEQUENCE [LARGE SCALE GENOMIC DNA]</scope>
    <source>
        <strain evidence="7 8">HHB12733</strain>
    </source>
</reference>
<proteinExistence type="inferred from homology"/>
<dbReference type="InterPro" id="IPR050416">
    <property type="entry name" value="FAD-linked_Oxidoreductase"/>
</dbReference>
<dbReference type="InterPro" id="IPR016167">
    <property type="entry name" value="FAD-bd_PCMH_sub1"/>
</dbReference>
<organism evidence="7 8">
    <name type="scientific">Calocera cornea HHB12733</name>
    <dbReference type="NCBI Taxonomy" id="1353952"/>
    <lineage>
        <taxon>Eukaryota</taxon>
        <taxon>Fungi</taxon>
        <taxon>Dikarya</taxon>
        <taxon>Basidiomycota</taxon>
        <taxon>Agaricomycotina</taxon>
        <taxon>Dacrymycetes</taxon>
        <taxon>Dacrymycetales</taxon>
        <taxon>Dacrymycetaceae</taxon>
        <taxon>Calocera</taxon>
    </lineage>
</organism>
<dbReference type="AlphaFoldDB" id="A0A165C3B9"/>
<dbReference type="Pfam" id="PF01565">
    <property type="entry name" value="FAD_binding_4"/>
    <property type="match status" value="1"/>
</dbReference>
<evidence type="ECO:0000259" key="6">
    <source>
        <dbReference type="PROSITE" id="PS51387"/>
    </source>
</evidence>
<dbReference type="GO" id="GO:0016491">
    <property type="term" value="F:oxidoreductase activity"/>
    <property type="evidence" value="ECO:0007669"/>
    <property type="project" value="UniProtKB-KW"/>
</dbReference>
<keyword evidence="8" id="KW-1185">Reference proteome</keyword>
<comment type="cofactor">
    <cofactor evidence="1">
        <name>FAD</name>
        <dbReference type="ChEBI" id="CHEBI:57692"/>
    </cofactor>
</comment>
<dbReference type="InterPro" id="IPR036318">
    <property type="entry name" value="FAD-bd_PCMH-like_sf"/>
</dbReference>
<evidence type="ECO:0000256" key="1">
    <source>
        <dbReference type="ARBA" id="ARBA00001974"/>
    </source>
</evidence>
<dbReference type="Gene3D" id="3.40.462.20">
    <property type="match status" value="1"/>
</dbReference>
<dbReference type="Proteomes" id="UP000076842">
    <property type="component" value="Unassembled WGS sequence"/>
</dbReference>
<dbReference type="InterPro" id="IPR016166">
    <property type="entry name" value="FAD-bd_PCMH"/>
</dbReference>
<dbReference type="GO" id="GO:0071949">
    <property type="term" value="F:FAD binding"/>
    <property type="evidence" value="ECO:0007669"/>
    <property type="project" value="InterPro"/>
</dbReference>
<dbReference type="EMBL" id="KV424212">
    <property type="protein sequence ID" value="KZT50185.1"/>
    <property type="molecule type" value="Genomic_DNA"/>
</dbReference>
<gene>
    <name evidence="7" type="ORF">CALCODRAFT_504973</name>
</gene>
<dbReference type="Pfam" id="PF08031">
    <property type="entry name" value="BBE"/>
    <property type="match status" value="1"/>
</dbReference>
<keyword evidence="4" id="KW-0274">FAD</keyword>
<evidence type="ECO:0000256" key="5">
    <source>
        <dbReference type="ARBA" id="ARBA00023002"/>
    </source>
</evidence>
<evidence type="ECO:0000313" key="8">
    <source>
        <dbReference type="Proteomes" id="UP000076842"/>
    </source>
</evidence>
<accession>A0A165C3B9</accession>
<evidence type="ECO:0000256" key="3">
    <source>
        <dbReference type="ARBA" id="ARBA00022630"/>
    </source>
</evidence>
<dbReference type="SUPFAM" id="SSF56176">
    <property type="entry name" value="FAD-binding/transporter-associated domain-like"/>
    <property type="match status" value="1"/>
</dbReference>
<evidence type="ECO:0000256" key="2">
    <source>
        <dbReference type="ARBA" id="ARBA00005466"/>
    </source>
</evidence>
<dbReference type="PANTHER" id="PTHR42973">
    <property type="entry name" value="BINDING OXIDOREDUCTASE, PUTATIVE (AFU_ORTHOLOGUE AFUA_1G17690)-RELATED"/>
    <property type="match status" value="1"/>
</dbReference>
<sequence>MSDNIASLFAEDQVLTPDDGELYDKAIQRWSDTAVRRAKYIVLAETAEDVSKAIRFAVENNLDLAIKGGGHSCSGASSSEGGLIVDLSRMNQCVVDLERRMIKVGGGALWSDVDTETSKYGMAAVGGTVNHTGVGGLTVGGGYGWLTPRYGLVIDNLEEAEVVTANGEIVTCNETKNADLFWGIRGAGSNFGPATSFTFKLFPRPNPIWAGLLVYPPSLLTSLFDAAAKWEKTASVDESALIFFGCPAPAFIPMLVVIPFYNGSAQEGREKFAPFFALGPISDTTREMPYPEVNTLHNPMATFGDRKALKSTTFTTVNAEHFQKLFDNYAKDLPETKASAIIFELHPFSKITAIAESATAFSNRGNWYNLIFVMRWTDPAQDKRVRAWASEQVDFLRGEEEQGVQPSGRRRYGNYAEGDEKAREVHGGNFERLAQLKGKYDPDNVFHKWFAIPPKP</sequence>
<evidence type="ECO:0000313" key="7">
    <source>
        <dbReference type="EMBL" id="KZT50185.1"/>
    </source>
</evidence>
<dbReference type="InterPro" id="IPR012951">
    <property type="entry name" value="BBE"/>
</dbReference>
<dbReference type="PANTHER" id="PTHR42973:SF39">
    <property type="entry name" value="FAD-BINDING PCMH-TYPE DOMAIN-CONTAINING PROTEIN"/>
    <property type="match status" value="1"/>
</dbReference>
<keyword evidence="5" id="KW-0560">Oxidoreductase</keyword>
<protein>
    <submittedName>
        <fullName evidence="7">FAD binding domain protein</fullName>
    </submittedName>
</protein>
<dbReference type="Gene3D" id="3.30.465.10">
    <property type="match status" value="1"/>
</dbReference>
<dbReference type="STRING" id="1353952.A0A165C3B9"/>
<dbReference type="InterPro" id="IPR016169">
    <property type="entry name" value="FAD-bd_PCMH_sub2"/>
</dbReference>
<dbReference type="Gene3D" id="3.30.43.10">
    <property type="entry name" value="Uridine Diphospho-n-acetylenolpyruvylglucosamine Reductase, domain 2"/>
    <property type="match status" value="1"/>
</dbReference>
<dbReference type="PROSITE" id="PS51387">
    <property type="entry name" value="FAD_PCMH"/>
    <property type="match status" value="1"/>
</dbReference>
<dbReference type="InterPro" id="IPR006094">
    <property type="entry name" value="Oxid_FAD_bind_N"/>
</dbReference>
<feature type="domain" description="FAD-binding PCMH-type" evidence="6">
    <location>
        <begin position="33"/>
        <end position="204"/>
    </location>
</feature>
<keyword evidence="3" id="KW-0285">Flavoprotein</keyword>
<evidence type="ECO:0000256" key="4">
    <source>
        <dbReference type="ARBA" id="ARBA00022827"/>
    </source>
</evidence>
<dbReference type="OrthoDB" id="415825at2759"/>
<dbReference type="InParanoid" id="A0A165C3B9"/>
<comment type="similarity">
    <text evidence="2">Belongs to the oxygen-dependent FAD-linked oxidoreductase family.</text>
</comment>